<evidence type="ECO:0000313" key="1">
    <source>
        <dbReference type="EMBL" id="AEH03740.1"/>
    </source>
</evidence>
<organism evidence="1 2">
    <name type="scientific">Pseudomonas phage PhiPA3</name>
    <name type="common">Pseudomonas aeruginosa phage PhiPA3</name>
    <dbReference type="NCBI Taxonomy" id="998086"/>
    <lineage>
        <taxon>Viruses</taxon>
        <taxon>Duplodnaviria</taxon>
        <taxon>Heunggongvirae</taxon>
        <taxon>Uroviricota</taxon>
        <taxon>Caudoviricetes</taxon>
        <taxon>Chimalliviridae</taxon>
        <taxon>Miltoncavirus</taxon>
        <taxon>Miltoncavirus PhiPA3</taxon>
    </lineage>
</organism>
<reference evidence="1 2" key="1">
    <citation type="journal article" date="2011" name="Microbiology">
        <title>The Pseudomonas aeruginosa generalized transducing phage phiPA3 is a new member of the phiKZ-like group of 'jumbo' phages, and infects model laboratory strains and clinical isolates from cystic fibrosis patients.</title>
        <authorList>
            <person name="Monson R."/>
            <person name="Foulds I."/>
            <person name="Foweraker J."/>
            <person name="Welch M."/>
            <person name="Salmond G.P."/>
        </authorList>
    </citation>
    <scope>NUCLEOTIDE SEQUENCE [LARGE SCALE GENOMIC DNA]</scope>
</reference>
<organismHost>
    <name type="scientific">Pseudomonas aeruginosa</name>
    <dbReference type="NCBI Taxonomy" id="287"/>
</organismHost>
<name>F8SJF3_BPPA3</name>
<dbReference type="KEGG" id="vg:26643845"/>
<dbReference type="EMBL" id="HQ630627">
    <property type="protein sequence ID" value="AEH03740.1"/>
    <property type="molecule type" value="Genomic_DNA"/>
</dbReference>
<dbReference type="Proteomes" id="UP000008388">
    <property type="component" value="Segment"/>
</dbReference>
<proteinExistence type="predicted"/>
<accession>F8SJF3</accession>
<evidence type="ECO:0000313" key="2">
    <source>
        <dbReference type="Proteomes" id="UP000008388"/>
    </source>
</evidence>
<dbReference type="GeneID" id="26643845"/>
<sequence>MQQIKNAMEAVVVVGAVVIAAAAMVIMASQAMQEESSPRPVRPRPQPRIWYTTPEMHAFIDERFERMYERMVFLFDQREQQLYFHEECMRIAVIVEKMSPTSHHALDYLDYLERKKREFRIEHNI</sequence>
<dbReference type="RefSeq" id="YP_009217396.1">
    <property type="nucleotide sequence ID" value="NC_028999.1"/>
</dbReference>
<protein>
    <submittedName>
        <fullName evidence="1">Uncharacterized protein 317</fullName>
    </submittedName>
</protein>
<keyword evidence="2" id="KW-1185">Reference proteome</keyword>
<gene>
    <name evidence="1" type="primary">317</name>
</gene>